<evidence type="ECO:0000313" key="5">
    <source>
        <dbReference type="Proteomes" id="UP001182556"/>
    </source>
</evidence>
<keyword evidence="2" id="KW-0472">Membrane</keyword>
<organism evidence="4 5">
    <name type="scientific">Papiliotrema laurentii</name>
    <name type="common">Cryptococcus laurentii</name>
    <dbReference type="NCBI Taxonomy" id="5418"/>
    <lineage>
        <taxon>Eukaryota</taxon>
        <taxon>Fungi</taxon>
        <taxon>Dikarya</taxon>
        <taxon>Basidiomycota</taxon>
        <taxon>Agaricomycotina</taxon>
        <taxon>Tremellomycetes</taxon>
        <taxon>Tremellales</taxon>
        <taxon>Rhynchogastremaceae</taxon>
        <taxon>Papiliotrema</taxon>
    </lineage>
</organism>
<evidence type="ECO:0000256" key="1">
    <source>
        <dbReference type="SAM" id="MobiDB-lite"/>
    </source>
</evidence>
<accession>A0AAD9CVC7</accession>
<keyword evidence="5" id="KW-1185">Reference proteome</keyword>
<feature type="domain" description="Csf1 N-terminal" evidence="3">
    <location>
        <begin position="27"/>
        <end position="807"/>
    </location>
</feature>
<feature type="compositionally biased region" description="Acidic residues" evidence="1">
    <location>
        <begin position="2024"/>
        <end position="2034"/>
    </location>
</feature>
<feature type="region of interest" description="Disordered" evidence="1">
    <location>
        <begin position="145"/>
        <end position="226"/>
    </location>
</feature>
<feature type="compositionally biased region" description="Low complexity" evidence="1">
    <location>
        <begin position="1191"/>
        <end position="1206"/>
    </location>
</feature>
<evidence type="ECO:0000313" key="4">
    <source>
        <dbReference type="EMBL" id="KAK1921210.1"/>
    </source>
</evidence>
<dbReference type="PANTHER" id="PTHR32085">
    <property type="entry name" value="PROTEIN CSF1"/>
    <property type="match status" value="1"/>
</dbReference>
<keyword evidence="2" id="KW-0812">Transmembrane</keyword>
<keyword evidence="2" id="KW-1133">Transmembrane helix</keyword>
<sequence>MASDTSTINFLLLVELIVVVIAASAFLFYWNRLLGSLVALLIRAIAWRSHSAYVTIGSLQISPLAGRISFRDIEYHSSNLSVRALHGHITFRYWIFRVRQEADTLSDKVKRNRLPCRIFVYSEGVECFVFNRTPAYEAIVERMKKHEDQERGGSGETLAKAKSTDSTTQGEDSTGFGARLRRVAKSATSGVGVVDETGSSEAESTRKPTTDPHALPLQPKPVKTPSAPGVNWLREALPLELHVVNGSLILGSDSTPTVMVGSFQRTDGTLEISDSRSACDEYKLSVNLNFEQPTVLLRTNVDYSGPILAHGKKVYDTLYKEEPNITKQAPSALSSFFGFHTLAKRFAFIRNPKFSSPPVAGLPTDRPWKGLARYRTKNNNVPKPPTREEKEYAKVTTLVKADSLEFTYFADTPGPVPLPSEAAFIDETDEFGNVDLPPEYGIDLTIRNGIVNYGPWADRQRDALQRTFAPSIFFDSEPKPQLKPGDLRIHSNLIVNVQFAERTTLRIPTREPSKDWEHEHKTQEDTRTYGWLDVVVGSNSSITYTQSQFATKRGYDAILVLHLDTLSISSSVNYLPFLDAKTCKLSMTMPTPLSWNARRDWGLDITMDTPQVCLLRDHVQLISDLAKDWSSGATGDFHHFVPNHYNFRVTLLNYGVHLCLNDFNIIDAPLSREQNSYMDISGPRMESYVAVSVTQYRPDLSTIPFTVKLHDATVAVSLPTWDTHRSFSQEEAFEIGKIGQVSAEGSYTFYSTPHPDHQEMLTLHLEGKQVAFKALGWVLRRLFCTKDNYFGGFTQFATSGEFLERFDHDPSSVGDPVEQKYRPGRSDAFAVEVTMNVEESLILMSDEIFGCERGIAMPVPQLQMALKSGEHFMDLSLDAMPTYIVASDDLEETYRQNIAPPIKAKEAIFIEGLELRANRLFGPQPRATTYLCLWELVAPRITAFLSPVFLETIKSAVSAVVYNFTDIENAPASFYIPKTPPDVTFFKLGIDHIAATLFADDTAVSVDMHEGVNLDTSSLATRSFSSAVGMIVPSMAVSMLEYDSYRRKWLPTGVLHSSLSLDVFNAPAGWQEKAEKQQQFLRVEDGPTQRIWYMYREGHDRSHGGHINNVYLPTPRPIYLKESDEASVETSSMDYSDERGTFIDYSSSGPSSDDGSNIELQGRTPGRKRSRSFSVVPDSRRSSLGDESDSVSEASDSTASTSATSSLNPGYDMAEALADRIKMFRSTQEHSLPVFPAWQDEGDSDIVKTPIQRSMAEGTIFRLSVQAIEVDLGVKPIQNGATLMRAIESVSRSPEIRLDQLLISHTEAIKDEGKPKDAALIDVTAPVVKIRLSTKIDQERVDTIEAALRGVSGSVLVVPESGSRPKELDVALGGRSMSLTVSTPNIPKGQVSLLGRDSLEVLTGVSAPVLKAQVEGLQVGFSQSTDQQMRGKAALIDVTAVTPAAVCLIDIAAAWRRIASGLQGSHKSGSFPARLIRGIIEEANSNQLSSTSPSFVFEGGYQLHAKDQRSIRRDPGWLMIARLRHWLRHMNQESLYQREADSEGNTAEWIISEMVRLEDAFCGDEALVKAQPFVKKALQGSNAQPRSPDQRSKSSQGQSVFVKLGSLALRHHGRLLQSGSVASSVFQLFSASAGVQKSIVRQNEQKVEHLRVLLAVRQTTAELHDSILPAVQELLKLARTPDRKDAEVAILNPDSGRLPTTILILDVQLENMQLSILAGGLRLRLAANNFQHASARRASRRGMDGDEDGRLVSHDTVFVCCDGIELALLQPQDDTDAAEDQPDRVVALLNLKGVRIKVDDRALGVKNKPTLIKMVFGVQNVEFDSRPQLRAFLTFARDWQKRHISRYRPIIHDIRYLVSQKKAKIVPDSSIQPDLNLDLAIGSVNLQVRAAKAVWLRWEIGKIYISRHGCSSDIEFGVRIAPQVVGAYSSMKKTKDRDVSSIKLPSLTAIGFHRSKHGRPHISATITLGFFVGVLKPAILDRLLSLHQRLGNDIMHIIQEYRDIIQEERSRSGGPVKSTSPGQDAEESKDDSETQDAAKKGLDVLMDLQVSVSGVRFGLRADDVTTTLLLEALALRGAITNASTENAALRWRAKVEHFGLSLGHLRSAEISDDTEPIRKHRSAYMVLDVEVQETPGQQAVASQLNVSLNRVHTVMHVAALSELSDLVRSWQSDIHILRDNRATEVAEVKSTTTKLLKKFEAADKTTQLEESWFASRLFTVQVVGFGVAIPLDEAAAIDFSHREGSLVPALLFSVRVVSFQNRKNETARFKVQRMALQFLDKFDQGAPEHFMGDYHPSINRMLLPSLDSEAQMSSLLDVWILSAHSSATDFKLSLAPDVVTGVFKLIDLYEHGKDRLAELEKHYRAEMAKRELLDSVHAKYEETPTPSPTRPRQRIVIRMSYTFNSGIVELHRSPESPATPNGQGSRGRATWHDSFILPTISVWTDYAGPKVQPTDDDSDDGAGMLVFNAAVHESRNTLRPTILPFFVDLVNRLERRQQSKPRRTSFASAERKAELVAASVSESTLQVIAPSPGSKIRLRLTLRIDRSELRLSCAPDSNAYVDLKWESGGFMSSGTIGCSGDEVTTFSGSISGVTASLSHEFADQGRSCVEAGAKDMAFSVAFCPCENSVEKGLSIVVDTQLSGQFRLDAFSAWLIFTSVWIDNAPSLDVPLRAAIPEAASSTSHVPAAGDVQRSMSVVTDETESSRRRKLPLTAMVRFRSTVLDANIAISKAKLDITPIILRTVSNGEKTEVDLKIGKTSITAKGDISGDLVSDKLVFNTMRRSSRASEKSESTVLSMSIDAGDLRGNLFLGEVNILRLHLEPAFVSLADDWKDFQGDEDPGSQVSLAFSVRAGNFAGVLRLLAIPRLLGNLYSVLDMVDSQQRIALQRSEIFKAHQRRKKEPSPVTAAILQTARRASAASPAHIRTAQTMRFDLAGIDIGVFNEDHESGGHIADFYRFIVGKVEADLTRRSSMEGVPMRDLGLLVSAVQWDSSDGARVAAKEKASMDARQLIDLAWRQGHKSVASLPSMTMKMKSQEISNPPVLDFDFDLVWGETDGDIGILPNFFEQAISAFRKLIKGIDEQELARQRRIDPSLSPNLSKSQRKCPPSEDAPARKGPTLEYRPRDPTWADDPPLPKLKQLGESTREAATFIPRIKSATKELPVLSHRFVTLPLEDGMDLLLKLYEKQLPERSA</sequence>
<gene>
    <name evidence="4" type="ORF">DB88DRAFT_500006</name>
</gene>
<dbReference type="InterPro" id="IPR048636">
    <property type="entry name" value="Csf1_N"/>
</dbReference>
<proteinExistence type="predicted"/>
<protein>
    <submittedName>
        <fullName evidence="4">Fermentation-related protein</fullName>
    </submittedName>
</protein>
<name>A0AAD9CVC7_PAPLA</name>
<feature type="region of interest" description="Disordered" evidence="1">
    <location>
        <begin position="1129"/>
        <end position="1209"/>
    </location>
</feature>
<evidence type="ECO:0000259" key="3">
    <source>
        <dbReference type="Pfam" id="PF21678"/>
    </source>
</evidence>
<dbReference type="Proteomes" id="UP001182556">
    <property type="component" value="Unassembled WGS sequence"/>
</dbReference>
<evidence type="ECO:0000256" key="2">
    <source>
        <dbReference type="SAM" id="Phobius"/>
    </source>
</evidence>
<comment type="caution">
    <text evidence="4">The sequence shown here is derived from an EMBL/GenBank/DDBJ whole genome shotgun (WGS) entry which is preliminary data.</text>
</comment>
<dbReference type="GO" id="GO:0006113">
    <property type="term" value="P:fermentation"/>
    <property type="evidence" value="ECO:0007669"/>
    <property type="project" value="InterPro"/>
</dbReference>
<dbReference type="PANTHER" id="PTHR32085:SF3">
    <property type="entry name" value="PROTEIN CSF1"/>
    <property type="match status" value="1"/>
</dbReference>
<feature type="region of interest" description="Disordered" evidence="1">
    <location>
        <begin position="3090"/>
        <end position="3144"/>
    </location>
</feature>
<feature type="transmembrane region" description="Helical" evidence="2">
    <location>
        <begin position="7"/>
        <end position="30"/>
    </location>
</feature>
<feature type="region of interest" description="Disordered" evidence="1">
    <location>
        <begin position="2008"/>
        <end position="2036"/>
    </location>
</feature>
<dbReference type="Pfam" id="PF21678">
    <property type="entry name" value="Csf1_N"/>
    <property type="match status" value="1"/>
</dbReference>
<dbReference type="InterPro" id="IPR029636">
    <property type="entry name" value="Csf1"/>
</dbReference>
<reference evidence="4" key="1">
    <citation type="submission" date="2023-02" db="EMBL/GenBank/DDBJ databases">
        <title>Identification and recombinant expression of a fungal hydrolase from Papiliotrema laurentii that hydrolyzes apple cutin and clears colloidal polyester polyurethane.</title>
        <authorList>
            <consortium name="DOE Joint Genome Institute"/>
            <person name="Roman V.A."/>
            <person name="Bojanowski C."/>
            <person name="Crable B.R."/>
            <person name="Wagner D.N."/>
            <person name="Hung C.S."/>
            <person name="Nadeau L.J."/>
            <person name="Schratz L."/>
            <person name="Haridas S."/>
            <person name="Pangilinan J."/>
            <person name="Lipzen A."/>
            <person name="Na H."/>
            <person name="Yan M."/>
            <person name="Ng V."/>
            <person name="Grigoriev I.V."/>
            <person name="Spatafora J.W."/>
            <person name="Barlow D."/>
            <person name="Biffinger J."/>
            <person name="Kelley-Loughnane N."/>
            <person name="Varaljay V.A."/>
            <person name="Crookes-Goodson W.J."/>
        </authorList>
    </citation>
    <scope>NUCLEOTIDE SEQUENCE</scope>
    <source>
        <strain evidence="4">5307AH</strain>
    </source>
</reference>
<feature type="compositionally biased region" description="Low complexity" evidence="1">
    <location>
        <begin position="1146"/>
        <end position="1155"/>
    </location>
</feature>
<dbReference type="GO" id="GO:0016020">
    <property type="term" value="C:membrane"/>
    <property type="evidence" value="ECO:0007669"/>
    <property type="project" value="InterPro"/>
</dbReference>
<dbReference type="EMBL" id="JAODAN010000011">
    <property type="protein sequence ID" value="KAK1921210.1"/>
    <property type="molecule type" value="Genomic_DNA"/>
</dbReference>